<protein>
    <submittedName>
        <fullName evidence="6">4-hydroxy-3-methylbut-2-enyl diphosphate reductase</fullName>
        <ecNumber evidence="6">1.17.1.2</ecNumber>
    </submittedName>
</protein>
<dbReference type="CDD" id="cd13944">
    <property type="entry name" value="lytB_ispH"/>
    <property type="match status" value="1"/>
</dbReference>
<dbReference type="NCBIfam" id="TIGR00216">
    <property type="entry name" value="ispH_lytB"/>
    <property type="match status" value="1"/>
</dbReference>
<dbReference type="EMBL" id="LNQE01000063">
    <property type="protein sequence ID" value="KUG29601.1"/>
    <property type="molecule type" value="Genomic_DNA"/>
</dbReference>
<dbReference type="PANTHER" id="PTHR30426">
    <property type="entry name" value="4-HYDROXY-3-METHYLBUT-2-ENYL DIPHOSPHATE REDUCTASE"/>
    <property type="match status" value="1"/>
</dbReference>
<evidence type="ECO:0000256" key="3">
    <source>
        <dbReference type="ARBA" id="ARBA00022723"/>
    </source>
</evidence>
<evidence type="ECO:0000256" key="2">
    <source>
        <dbReference type="ARBA" id="ARBA00022485"/>
    </source>
</evidence>
<comment type="caution">
    <text evidence="6">The sequence shown here is derived from an EMBL/GenBank/DDBJ whole genome shotgun (WGS) entry which is preliminary data.</text>
</comment>
<dbReference type="GO" id="GO:0051539">
    <property type="term" value="F:4 iron, 4 sulfur cluster binding"/>
    <property type="evidence" value="ECO:0007669"/>
    <property type="project" value="UniProtKB-KW"/>
</dbReference>
<dbReference type="PANTHER" id="PTHR30426:SF0">
    <property type="entry name" value="4-HYDROXY-3-METHYLBUT-2-ENYL DIPHOSPHATE REDUCTASE"/>
    <property type="match status" value="1"/>
</dbReference>
<dbReference type="GO" id="GO:0046872">
    <property type="term" value="F:metal ion binding"/>
    <property type="evidence" value="ECO:0007669"/>
    <property type="project" value="UniProtKB-KW"/>
</dbReference>
<dbReference type="Pfam" id="PF02401">
    <property type="entry name" value="LYTB"/>
    <property type="match status" value="1"/>
</dbReference>
<keyword evidence="5" id="KW-0411">Iron-sulfur</keyword>
<evidence type="ECO:0000256" key="1">
    <source>
        <dbReference type="ARBA" id="ARBA00001966"/>
    </source>
</evidence>
<dbReference type="GO" id="GO:0051745">
    <property type="term" value="F:4-hydroxy-3-methylbut-2-enyl diphosphate reductase activity"/>
    <property type="evidence" value="ECO:0007669"/>
    <property type="project" value="InterPro"/>
</dbReference>
<comment type="cofactor">
    <cofactor evidence="1">
        <name>[4Fe-4S] cluster</name>
        <dbReference type="ChEBI" id="CHEBI:49883"/>
    </cofactor>
</comment>
<dbReference type="GO" id="GO:0019288">
    <property type="term" value="P:isopentenyl diphosphate biosynthetic process, methylerythritol 4-phosphate pathway"/>
    <property type="evidence" value="ECO:0007669"/>
    <property type="project" value="InterPro"/>
</dbReference>
<dbReference type="Gene3D" id="3.40.1010.20">
    <property type="entry name" value="4-hydroxy-3-methylbut-2-enyl diphosphate reductase, catalytic domain"/>
    <property type="match status" value="2"/>
</dbReference>
<keyword evidence="6" id="KW-0560">Oxidoreductase</keyword>
<dbReference type="Gene3D" id="3.40.50.11270">
    <property type="match status" value="1"/>
</dbReference>
<proteinExistence type="inferred from homology"/>
<dbReference type="HAMAP" id="MF_00191">
    <property type="entry name" value="IspH"/>
    <property type="match status" value="1"/>
</dbReference>
<sequence>MEILRASTAGFCMGVDLALRKLDAILEEPKRHGPIHTLGPIIHNPQVMADYAARGVKRTDDPEDVTVGSTAVIRAHGVPQCVKQSLKDRGIRVVDATCPRVRTAQKLIAKQAEKGRILLLFGEKDHPEVKGLLSHAAAGSHVFDSPERLAEIDLPPGPEYFLAAQTTQDELEFARIQEMLKILLNKDFPVLSTICDATMKRQQEAIELAGGVDYMVVVGGFESGNTRRLAQVARAVGVPCVHVETADQLPLDELRAVGRIGLTAGASTPKKIIDRVQSVLASL</sequence>
<keyword evidence="2" id="KW-0004">4Fe-4S</keyword>
<evidence type="ECO:0000256" key="5">
    <source>
        <dbReference type="ARBA" id="ARBA00023014"/>
    </source>
</evidence>
<dbReference type="GO" id="GO:0050992">
    <property type="term" value="P:dimethylallyl diphosphate biosynthetic process"/>
    <property type="evidence" value="ECO:0007669"/>
    <property type="project" value="InterPro"/>
</dbReference>
<gene>
    <name evidence="6" type="ORF">ASZ90_000505</name>
</gene>
<evidence type="ECO:0000256" key="4">
    <source>
        <dbReference type="ARBA" id="ARBA00023004"/>
    </source>
</evidence>
<keyword evidence="4" id="KW-0408">Iron</keyword>
<reference evidence="6" key="1">
    <citation type="journal article" date="2015" name="Proc. Natl. Acad. Sci. U.S.A.">
        <title>Networks of energetic and metabolic interactions define dynamics in microbial communities.</title>
        <authorList>
            <person name="Embree M."/>
            <person name="Liu J.K."/>
            <person name="Al-Bassam M.M."/>
            <person name="Zengler K."/>
        </authorList>
    </citation>
    <scope>NUCLEOTIDE SEQUENCE</scope>
</reference>
<dbReference type="AlphaFoldDB" id="A0A0W8G9F5"/>
<evidence type="ECO:0000313" key="6">
    <source>
        <dbReference type="EMBL" id="KUG29601.1"/>
    </source>
</evidence>
<organism evidence="6">
    <name type="scientific">hydrocarbon metagenome</name>
    <dbReference type="NCBI Taxonomy" id="938273"/>
    <lineage>
        <taxon>unclassified sequences</taxon>
        <taxon>metagenomes</taxon>
        <taxon>ecological metagenomes</taxon>
    </lineage>
</organism>
<accession>A0A0W8G9F5</accession>
<name>A0A0W8G9F5_9ZZZZ</name>
<dbReference type="InterPro" id="IPR003451">
    <property type="entry name" value="LytB/IspH"/>
</dbReference>
<keyword evidence="3" id="KW-0479">Metal-binding</keyword>
<dbReference type="EC" id="1.17.1.2" evidence="6"/>